<feature type="domain" description="Protein kinase" evidence="12">
    <location>
        <begin position="457"/>
        <end position="730"/>
    </location>
</feature>
<feature type="coiled-coil region" evidence="11">
    <location>
        <begin position="331"/>
        <end position="365"/>
    </location>
</feature>
<dbReference type="PROSITE" id="PS50011">
    <property type="entry name" value="PROTEIN_KINASE_DOM"/>
    <property type="match status" value="1"/>
</dbReference>
<dbReference type="EC" id="2.3.2.27" evidence="3"/>
<dbReference type="Gene3D" id="1.10.510.10">
    <property type="entry name" value="Transferase(Phosphotransferase) domain 1"/>
    <property type="match status" value="1"/>
</dbReference>
<dbReference type="STRING" id="1088818.A0A2H9ZSG4"/>
<dbReference type="Proteomes" id="UP000236161">
    <property type="component" value="Unassembled WGS sequence"/>
</dbReference>
<evidence type="ECO:0000256" key="1">
    <source>
        <dbReference type="ARBA" id="ARBA00000900"/>
    </source>
</evidence>
<comment type="pathway">
    <text evidence="2">Protein modification; protein ubiquitination.</text>
</comment>
<dbReference type="PANTHER" id="PTHR45647:SF43">
    <property type="entry name" value="OS10G0100500 PROTEIN"/>
    <property type="match status" value="1"/>
</dbReference>
<evidence type="ECO:0000256" key="8">
    <source>
        <dbReference type="ARBA" id="ARBA00022786"/>
    </source>
</evidence>
<evidence type="ECO:0000256" key="6">
    <source>
        <dbReference type="ARBA" id="ARBA00022741"/>
    </source>
</evidence>
<dbReference type="InterPro" id="IPR003613">
    <property type="entry name" value="Ubox_domain"/>
</dbReference>
<dbReference type="InterPro" id="IPR000719">
    <property type="entry name" value="Prot_kinase_dom"/>
</dbReference>
<dbReference type="CDD" id="cd01989">
    <property type="entry name" value="USP_STK_Ubox_N"/>
    <property type="match status" value="1"/>
</dbReference>
<dbReference type="PROSITE" id="PS00107">
    <property type="entry name" value="PROTEIN_KINASE_ATP"/>
    <property type="match status" value="1"/>
</dbReference>
<keyword evidence="7" id="KW-0418">Kinase</keyword>
<dbReference type="Pfam" id="PF07714">
    <property type="entry name" value="PK_Tyr_Ser-Thr"/>
    <property type="match status" value="1"/>
</dbReference>
<dbReference type="SMART" id="SM00220">
    <property type="entry name" value="S_TKc"/>
    <property type="match status" value="1"/>
</dbReference>
<evidence type="ECO:0000256" key="7">
    <source>
        <dbReference type="ARBA" id="ARBA00022777"/>
    </source>
</evidence>
<dbReference type="GO" id="GO:0016567">
    <property type="term" value="P:protein ubiquitination"/>
    <property type="evidence" value="ECO:0007669"/>
    <property type="project" value="UniProtKB-UniPathway"/>
</dbReference>
<keyword evidence="8" id="KW-0833">Ubl conjugation pathway</keyword>
<dbReference type="PANTHER" id="PTHR45647">
    <property type="entry name" value="OS02G0152300 PROTEIN"/>
    <property type="match status" value="1"/>
</dbReference>
<evidence type="ECO:0000256" key="11">
    <source>
        <dbReference type="SAM" id="Coils"/>
    </source>
</evidence>
<dbReference type="InterPro" id="IPR001245">
    <property type="entry name" value="Ser-Thr/Tyr_kinase_cat_dom"/>
</dbReference>
<name>A0A2H9ZSG4_9ASPA</name>
<dbReference type="SUPFAM" id="SSF57850">
    <property type="entry name" value="RING/U-box"/>
    <property type="match status" value="1"/>
</dbReference>
<dbReference type="PROSITE" id="PS51698">
    <property type="entry name" value="U_BOX"/>
    <property type="match status" value="1"/>
</dbReference>
<keyword evidence="15" id="KW-1185">Reference proteome</keyword>
<feature type="domain" description="U-box" evidence="13">
    <location>
        <begin position="736"/>
        <end position="810"/>
    </location>
</feature>
<accession>A0A2H9ZSG4</accession>
<evidence type="ECO:0000313" key="14">
    <source>
        <dbReference type="EMBL" id="PKA46237.1"/>
    </source>
</evidence>
<evidence type="ECO:0000256" key="2">
    <source>
        <dbReference type="ARBA" id="ARBA00004906"/>
    </source>
</evidence>
<dbReference type="SUPFAM" id="SSF56112">
    <property type="entry name" value="Protein kinase-like (PK-like)"/>
    <property type="match status" value="1"/>
</dbReference>
<dbReference type="EMBL" id="KZ454389">
    <property type="protein sequence ID" value="PKA46237.1"/>
    <property type="molecule type" value="Genomic_DNA"/>
</dbReference>
<evidence type="ECO:0000256" key="9">
    <source>
        <dbReference type="ARBA" id="ARBA00022840"/>
    </source>
</evidence>
<dbReference type="Pfam" id="PF04564">
    <property type="entry name" value="U-box"/>
    <property type="match status" value="1"/>
</dbReference>
<feature type="binding site" evidence="10">
    <location>
        <position position="485"/>
    </location>
    <ligand>
        <name>ATP</name>
        <dbReference type="ChEBI" id="CHEBI:30616"/>
    </ligand>
</feature>
<dbReference type="InterPro" id="IPR051348">
    <property type="entry name" value="U-box_ubiquitin_ligases"/>
</dbReference>
<dbReference type="Gene3D" id="3.30.200.20">
    <property type="entry name" value="Phosphorylase Kinase, domain 1"/>
    <property type="match status" value="1"/>
</dbReference>
<dbReference type="Gene3D" id="3.30.40.10">
    <property type="entry name" value="Zinc/RING finger domain, C3HC4 (zinc finger)"/>
    <property type="match status" value="1"/>
</dbReference>
<sequence>MKLLRPALEAGLLDALPSLPSINLEARPPTDLVHVAVGTSPEKTQRLLEWTFRRFRCREVVLIHVHRLSQTIPTLLGNLPANQANEQLVSAHRMVEWGNTKKMLLRYLDICYRSQVQPKIILVKAEHVQSGIVNVVNKYCIQKLVMGASPVYCLRAKPGSSKAIYTLKNVPSFCEIWFVKKGRLVWMREANEINFASTVSWTETLPGERKLERPEVRNLSHFNNPKESAFLIDSISQTASGVNLDNSTLSPISSSSTYFRDAKRSPSHTNSQEQLEALSGRLIGIIDEAKTAKEAASADLSKCMELKFASAKAFNMVKAFEAARLREIKFREELEALLVATKLQKDELINQKNKIVEELEGALSNVVILDDHYHQVVHLKDEVASELDKVLSSTANLELENQKIQHQKDEYARQIARLRCNNHVTSKICNKFIGFGNDSLDFKEFPLSDLHAATFGFSDTFKIGQGGHGCVYKGEMSNGSVAIKKFHHHSVQGQQEFQHEAFVLSKMRHPHLVTLIGACPEALSLVYEYLPNGTLHDRLIRKSMTPPLDWKARTRMIVELSGALLFLHSSKPEKIIHGDLKPLNIFLDSNFHCKVGGFGFCELVPEMVASGFRLLRQNSGPKSSFAEFPYSDPDPEYQRTNILTSKSDVYSFGIIVLQLLTGRPPLGLSTEVRRAVLSSRLSTVLDRNAGEWPKDVVGKLAEFGLKCTNMNSCKRPELTPTVVKELEQLYTMQERPIPSSFLCPILQEIMYDPEVAADGFTYEGKAIQEWIASGGETSPMTNLRLENLNLTPNHALRLAIQDWLSQPLQS</sequence>
<evidence type="ECO:0000256" key="10">
    <source>
        <dbReference type="PROSITE-ProRule" id="PRU10141"/>
    </source>
</evidence>
<evidence type="ECO:0000256" key="4">
    <source>
        <dbReference type="ARBA" id="ARBA00022527"/>
    </source>
</evidence>
<keyword evidence="11" id="KW-0175">Coiled coil</keyword>
<evidence type="ECO:0000259" key="13">
    <source>
        <dbReference type="PROSITE" id="PS51698"/>
    </source>
</evidence>
<dbReference type="GO" id="GO:0004672">
    <property type="term" value="F:protein kinase activity"/>
    <property type="evidence" value="ECO:0007669"/>
    <property type="project" value="InterPro"/>
</dbReference>
<dbReference type="SMART" id="SM00504">
    <property type="entry name" value="Ubox"/>
    <property type="match status" value="1"/>
</dbReference>
<dbReference type="InterPro" id="IPR017441">
    <property type="entry name" value="Protein_kinase_ATP_BS"/>
</dbReference>
<keyword evidence="9 10" id="KW-0067">ATP-binding</keyword>
<keyword evidence="5 14" id="KW-0808">Transferase</keyword>
<dbReference type="UniPathway" id="UPA00143"/>
<evidence type="ECO:0000259" key="12">
    <source>
        <dbReference type="PROSITE" id="PS50011"/>
    </source>
</evidence>
<comment type="catalytic activity">
    <reaction evidence="1">
        <text>S-ubiquitinyl-[E2 ubiquitin-conjugating enzyme]-L-cysteine + [acceptor protein]-L-lysine = [E2 ubiquitin-conjugating enzyme]-L-cysteine + N(6)-ubiquitinyl-[acceptor protein]-L-lysine.</text>
        <dbReference type="EC" id="2.3.2.27"/>
    </reaction>
</comment>
<dbReference type="InterPro" id="IPR008271">
    <property type="entry name" value="Ser/Thr_kinase_AS"/>
</dbReference>
<proteinExistence type="predicted"/>
<reference evidence="14 15" key="1">
    <citation type="journal article" date="2017" name="Nature">
        <title>The Apostasia genome and the evolution of orchids.</title>
        <authorList>
            <person name="Zhang G.Q."/>
            <person name="Liu K.W."/>
            <person name="Li Z."/>
            <person name="Lohaus R."/>
            <person name="Hsiao Y.Y."/>
            <person name="Niu S.C."/>
            <person name="Wang J.Y."/>
            <person name="Lin Y.C."/>
            <person name="Xu Q."/>
            <person name="Chen L.J."/>
            <person name="Yoshida K."/>
            <person name="Fujiwara S."/>
            <person name="Wang Z.W."/>
            <person name="Zhang Y.Q."/>
            <person name="Mitsuda N."/>
            <person name="Wang M."/>
            <person name="Liu G.H."/>
            <person name="Pecoraro L."/>
            <person name="Huang H.X."/>
            <person name="Xiao X.J."/>
            <person name="Lin M."/>
            <person name="Wu X.Y."/>
            <person name="Wu W.L."/>
            <person name="Chen Y.Y."/>
            <person name="Chang S.B."/>
            <person name="Sakamoto S."/>
            <person name="Ohme-Takagi M."/>
            <person name="Yagi M."/>
            <person name="Zeng S.J."/>
            <person name="Shen C.Y."/>
            <person name="Yeh C.M."/>
            <person name="Luo Y.B."/>
            <person name="Tsai W.C."/>
            <person name="Van de Peer Y."/>
            <person name="Liu Z.J."/>
        </authorList>
    </citation>
    <scope>NUCLEOTIDE SEQUENCE [LARGE SCALE GENOMIC DNA]</scope>
    <source>
        <strain evidence="15">cv. Shenzhen</strain>
        <tissue evidence="14">Stem</tissue>
    </source>
</reference>
<dbReference type="InterPro" id="IPR011009">
    <property type="entry name" value="Kinase-like_dom_sf"/>
</dbReference>
<gene>
    <name evidence="14" type="primary">PUB33</name>
    <name evidence="14" type="ORF">AXF42_Ash019988</name>
</gene>
<keyword evidence="6 10" id="KW-0547">Nucleotide-binding</keyword>
<organism evidence="14 15">
    <name type="scientific">Apostasia shenzhenica</name>
    <dbReference type="NCBI Taxonomy" id="1088818"/>
    <lineage>
        <taxon>Eukaryota</taxon>
        <taxon>Viridiplantae</taxon>
        <taxon>Streptophyta</taxon>
        <taxon>Embryophyta</taxon>
        <taxon>Tracheophyta</taxon>
        <taxon>Spermatophyta</taxon>
        <taxon>Magnoliopsida</taxon>
        <taxon>Liliopsida</taxon>
        <taxon>Asparagales</taxon>
        <taxon>Orchidaceae</taxon>
        <taxon>Apostasioideae</taxon>
        <taxon>Apostasia</taxon>
    </lineage>
</organism>
<dbReference type="GO" id="GO:0005524">
    <property type="term" value="F:ATP binding"/>
    <property type="evidence" value="ECO:0007669"/>
    <property type="project" value="UniProtKB-UniRule"/>
</dbReference>
<dbReference type="PROSITE" id="PS00108">
    <property type="entry name" value="PROTEIN_KINASE_ST"/>
    <property type="match status" value="1"/>
</dbReference>
<protein>
    <recommendedName>
        <fullName evidence="3">RING-type E3 ubiquitin transferase</fullName>
        <ecNumber evidence="3">2.3.2.27</ecNumber>
    </recommendedName>
</protein>
<dbReference type="GO" id="GO:0061630">
    <property type="term" value="F:ubiquitin protein ligase activity"/>
    <property type="evidence" value="ECO:0007669"/>
    <property type="project" value="UniProtKB-EC"/>
</dbReference>
<dbReference type="AlphaFoldDB" id="A0A2H9ZSG4"/>
<evidence type="ECO:0000256" key="3">
    <source>
        <dbReference type="ARBA" id="ARBA00012483"/>
    </source>
</evidence>
<dbReference type="InterPro" id="IPR013083">
    <property type="entry name" value="Znf_RING/FYVE/PHD"/>
</dbReference>
<evidence type="ECO:0000256" key="5">
    <source>
        <dbReference type="ARBA" id="ARBA00022679"/>
    </source>
</evidence>
<keyword evidence="4" id="KW-0723">Serine/threonine-protein kinase</keyword>
<dbReference type="OrthoDB" id="4062651at2759"/>
<feature type="coiled-coil region" evidence="11">
    <location>
        <begin position="394"/>
        <end position="421"/>
    </location>
</feature>
<dbReference type="CDD" id="cd16655">
    <property type="entry name" value="RING-Ubox_WDSUB1-like"/>
    <property type="match status" value="1"/>
</dbReference>
<evidence type="ECO:0000313" key="15">
    <source>
        <dbReference type="Proteomes" id="UP000236161"/>
    </source>
</evidence>